<comment type="subcellular location">
    <subcellularLocation>
        <location evidence="1">Membrane</location>
        <topology evidence="1">Single-pass type I membrane protein</topology>
    </subcellularLocation>
</comment>
<organism evidence="11 12">
    <name type="scientific">Cynoglossus semilaevis</name>
    <name type="common">Tongue sole</name>
    <dbReference type="NCBI Taxonomy" id="244447"/>
    <lineage>
        <taxon>Eukaryota</taxon>
        <taxon>Metazoa</taxon>
        <taxon>Chordata</taxon>
        <taxon>Craniata</taxon>
        <taxon>Vertebrata</taxon>
        <taxon>Euteleostomi</taxon>
        <taxon>Actinopterygii</taxon>
        <taxon>Neopterygii</taxon>
        <taxon>Teleostei</taxon>
        <taxon>Neoteleostei</taxon>
        <taxon>Acanthomorphata</taxon>
        <taxon>Carangaria</taxon>
        <taxon>Pleuronectiformes</taxon>
        <taxon>Pleuronectoidei</taxon>
        <taxon>Cynoglossidae</taxon>
        <taxon>Cynoglossinae</taxon>
        <taxon>Cynoglossus</taxon>
    </lineage>
</organism>
<evidence type="ECO:0000256" key="7">
    <source>
        <dbReference type="ARBA" id="ARBA00023180"/>
    </source>
</evidence>
<dbReference type="AlphaFoldDB" id="A0A3P8VWD0"/>
<evidence type="ECO:0000256" key="2">
    <source>
        <dbReference type="ARBA" id="ARBA00022692"/>
    </source>
</evidence>
<dbReference type="GeneTree" id="ENSGT00940000170682"/>
<dbReference type="RefSeq" id="XP_024917542.1">
    <property type="nucleotide sequence ID" value="XM_025061774.1"/>
</dbReference>
<dbReference type="RefSeq" id="XP_024917543.1">
    <property type="nucleotide sequence ID" value="XM_025061775.1"/>
</dbReference>
<dbReference type="InterPro" id="IPR013783">
    <property type="entry name" value="Ig-like_fold"/>
</dbReference>
<dbReference type="GeneID" id="103388857"/>
<evidence type="ECO:0000256" key="8">
    <source>
        <dbReference type="SAM" id="Phobius"/>
    </source>
</evidence>
<keyword evidence="6" id="KW-0675">Receptor</keyword>
<keyword evidence="4 8" id="KW-1133">Transmembrane helix</keyword>
<feature type="chain" id="PRO_5018272904" evidence="9">
    <location>
        <begin position="20"/>
        <end position="539"/>
    </location>
</feature>
<keyword evidence="7" id="KW-0325">Glycoprotein</keyword>
<dbReference type="CDD" id="cd00063">
    <property type="entry name" value="FN3"/>
    <property type="match status" value="1"/>
</dbReference>
<reference evidence="11" key="2">
    <citation type="submission" date="2025-08" db="UniProtKB">
        <authorList>
            <consortium name="Ensembl"/>
        </authorList>
    </citation>
    <scope>IDENTIFICATION</scope>
</reference>
<keyword evidence="12" id="KW-1185">Reference proteome</keyword>
<protein>
    <submittedName>
        <fullName evidence="11">Uncharacterized LOC103388857</fullName>
    </submittedName>
</protein>
<dbReference type="OMA" id="PQHENQI"/>
<dbReference type="GO" id="GO:0009897">
    <property type="term" value="C:external side of plasma membrane"/>
    <property type="evidence" value="ECO:0007669"/>
    <property type="project" value="TreeGrafter"/>
</dbReference>
<dbReference type="InterPro" id="IPR003961">
    <property type="entry name" value="FN3_dom"/>
</dbReference>
<evidence type="ECO:0000256" key="5">
    <source>
        <dbReference type="ARBA" id="ARBA00023136"/>
    </source>
</evidence>
<evidence type="ECO:0000256" key="3">
    <source>
        <dbReference type="ARBA" id="ARBA00022729"/>
    </source>
</evidence>
<keyword evidence="3 9" id="KW-0732">Signal</keyword>
<evidence type="ECO:0000313" key="11">
    <source>
        <dbReference type="Ensembl" id="ENSCSEP00000018624.1"/>
    </source>
</evidence>
<dbReference type="OrthoDB" id="8939865at2759"/>
<dbReference type="SUPFAM" id="SSF49265">
    <property type="entry name" value="Fibronectin type III"/>
    <property type="match status" value="1"/>
</dbReference>
<evidence type="ECO:0000313" key="12">
    <source>
        <dbReference type="Proteomes" id="UP000265120"/>
    </source>
</evidence>
<evidence type="ECO:0000256" key="1">
    <source>
        <dbReference type="ARBA" id="ARBA00004479"/>
    </source>
</evidence>
<feature type="transmembrane region" description="Helical" evidence="8">
    <location>
        <begin position="234"/>
        <end position="255"/>
    </location>
</feature>
<reference evidence="11 12" key="1">
    <citation type="journal article" date="2014" name="Nat. Genet.">
        <title>Whole-genome sequence of a flatfish provides insights into ZW sex chromosome evolution and adaptation to a benthic lifestyle.</title>
        <authorList>
            <person name="Chen S."/>
            <person name="Zhang G."/>
            <person name="Shao C."/>
            <person name="Huang Q."/>
            <person name="Liu G."/>
            <person name="Zhang P."/>
            <person name="Song W."/>
            <person name="An N."/>
            <person name="Chalopin D."/>
            <person name="Volff J.N."/>
            <person name="Hong Y."/>
            <person name="Li Q."/>
            <person name="Sha Z."/>
            <person name="Zhou H."/>
            <person name="Xie M."/>
            <person name="Yu Q."/>
            <person name="Liu Y."/>
            <person name="Xiang H."/>
            <person name="Wang N."/>
            <person name="Wu K."/>
            <person name="Yang C."/>
            <person name="Zhou Q."/>
            <person name="Liao X."/>
            <person name="Yang L."/>
            <person name="Hu Q."/>
            <person name="Zhang J."/>
            <person name="Meng L."/>
            <person name="Jin L."/>
            <person name="Tian Y."/>
            <person name="Lian J."/>
            <person name="Yang J."/>
            <person name="Miao G."/>
            <person name="Liu S."/>
            <person name="Liang Z."/>
            <person name="Yan F."/>
            <person name="Li Y."/>
            <person name="Sun B."/>
            <person name="Zhang H."/>
            <person name="Zhang J."/>
            <person name="Zhu Y."/>
            <person name="Du M."/>
            <person name="Zhao Y."/>
            <person name="Schartl M."/>
            <person name="Tang Q."/>
            <person name="Wang J."/>
        </authorList>
    </citation>
    <scope>NUCLEOTIDE SEQUENCE</scope>
</reference>
<dbReference type="RefSeq" id="XP_008322278.1">
    <property type="nucleotide sequence ID" value="XM_008324056.3"/>
</dbReference>
<dbReference type="PANTHER" id="PTHR23037:SF7">
    <property type="entry name" value="INTERLEUKIN-21 RECEPTOR"/>
    <property type="match status" value="1"/>
</dbReference>
<dbReference type="RefSeq" id="XP_024917544.1">
    <property type="nucleotide sequence ID" value="XM_025061776.1"/>
</dbReference>
<proteinExistence type="predicted"/>
<dbReference type="CTD" id="100134976"/>
<sequence length="539" mass="61328">MALKFVGLLLLWSLPLVQSDTIRSLCNVTCSTDYDVSLNCSCSGFVPKHPFFVQFSCRNGDDKVDGRCEVKPPQLWCIAYAEYLYEVVSIGTRCSATASEHGSEEILEEVSEASQWDLSDVVKPQPPSDVRVTLSDGSYNISWMRSSRPDCMTYRVRVGLSKDSSKERIFTLMENTYIRLDSKELQQYTNYTVNVQAKMCPGNVYQGPWSEWSASTEWRTHASADNEDGGNLQYQWIILAICIFLAFLPLALFWINNQNPLSRFWKAATYIPKAKVFFRPLYYEYSGNFKEWVKSDFTEFDYFRTDSNAFANTDDFFRWNSKKPICHEYSEVNEGQHFLHVRQPDCSLPFDGDSLGTGNSMRPISIHTVTLSGKEFEESRMSLSSLASYQDGRSFGSFQEDNLSHIGYHLESPLLEENSETFPERENETSNVLADEHHIKLESKVQFDRSKRISLGSLASDEQSDGILSPHGDLDTVDSGFVECSSPGTSNTGSEKQTEAEFFYEYKNSNSNYVKQWMICNAIHENTSNVDEVSCGTQQ</sequence>
<dbReference type="InterPro" id="IPR036116">
    <property type="entry name" value="FN3_sf"/>
</dbReference>
<evidence type="ECO:0000256" key="9">
    <source>
        <dbReference type="SAM" id="SignalP"/>
    </source>
</evidence>
<dbReference type="Gene3D" id="2.60.40.10">
    <property type="entry name" value="Immunoglobulins"/>
    <property type="match status" value="1"/>
</dbReference>
<dbReference type="PANTHER" id="PTHR23037">
    <property type="entry name" value="CYTOKINE RECEPTOR"/>
    <property type="match status" value="1"/>
</dbReference>
<accession>A0A3P8VWD0</accession>
<dbReference type="Proteomes" id="UP000265120">
    <property type="component" value="Chromosome 13"/>
</dbReference>
<evidence type="ECO:0000256" key="4">
    <source>
        <dbReference type="ARBA" id="ARBA00022989"/>
    </source>
</evidence>
<dbReference type="FunCoup" id="A0A3P8VWD0">
    <property type="interactions" value="1169"/>
</dbReference>
<evidence type="ECO:0000259" key="10">
    <source>
        <dbReference type="PROSITE" id="PS50853"/>
    </source>
</evidence>
<dbReference type="Ensembl" id="ENSCSET00000018855.1">
    <property type="protein sequence ID" value="ENSCSEP00000018624.1"/>
    <property type="gene ID" value="ENSCSEG00000011928.1"/>
</dbReference>
<dbReference type="GO" id="GO:0004896">
    <property type="term" value="F:cytokine receptor activity"/>
    <property type="evidence" value="ECO:0007669"/>
    <property type="project" value="TreeGrafter"/>
</dbReference>
<feature type="domain" description="Fibronectin type-III" evidence="10">
    <location>
        <begin position="123"/>
        <end position="223"/>
    </location>
</feature>
<reference evidence="11" key="3">
    <citation type="submission" date="2025-09" db="UniProtKB">
        <authorList>
            <consortium name="Ensembl"/>
        </authorList>
    </citation>
    <scope>IDENTIFICATION</scope>
</reference>
<dbReference type="KEGG" id="csem:103388857"/>
<keyword evidence="5 8" id="KW-0472">Membrane</keyword>
<feature type="signal peptide" evidence="9">
    <location>
        <begin position="1"/>
        <end position="19"/>
    </location>
</feature>
<dbReference type="STRING" id="244447.ENSCSEP00000018624"/>
<evidence type="ECO:0000256" key="6">
    <source>
        <dbReference type="ARBA" id="ARBA00023170"/>
    </source>
</evidence>
<dbReference type="InParanoid" id="A0A3P8VWD0"/>
<dbReference type="PROSITE" id="PS50853">
    <property type="entry name" value="FN3"/>
    <property type="match status" value="1"/>
</dbReference>
<name>A0A3P8VWD0_CYNSE</name>
<keyword evidence="2 8" id="KW-0812">Transmembrane</keyword>